<dbReference type="Gene3D" id="3.40.630.30">
    <property type="match status" value="1"/>
</dbReference>
<accession>A0A1C3UGX6</accession>
<dbReference type="STRING" id="411945.GA0061102_1003247"/>
<keyword evidence="2" id="KW-0687">Ribonucleoprotein</keyword>
<keyword evidence="2" id="KW-0689">Ribosomal protein</keyword>
<dbReference type="InterPro" id="IPR000182">
    <property type="entry name" value="GNAT_dom"/>
</dbReference>
<keyword evidence="3" id="KW-1185">Reference proteome</keyword>
<organism evidence="2 3">
    <name type="scientific">Rhizobium miluonense</name>
    <dbReference type="NCBI Taxonomy" id="411945"/>
    <lineage>
        <taxon>Bacteria</taxon>
        <taxon>Pseudomonadati</taxon>
        <taxon>Pseudomonadota</taxon>
        <taxon>Alphaproteobacteria</taxon>
        <taxon>Hyphomicrobiales</taxon>
        <taxon>Rhizobiaceae</taxon>
        <taxon>Rhizobium/Agrobacterium group</taxon>
        <taxon>Rhizobium</taxon>
    </lineage>
</organism>
<evidence type="ECO:0000313" key="2">
    <source>
        <dbReference type="EMBL" id="SCB14665.1"/>
    </source>
</evidence>
<sequence length="148" mass="16684">MQALCGFELEELREHLPLDFDVPRRAAAAEGKRFLERLYAEWQSGEQRFGDVHEILLAIRVNGDLAGIGGMTVDPDTPSAMRMRRFYIRPPYRRHGLGSELATAILGRALPSGTIVTVNTDNADAAAFWQAIGFQFDPKPGFTHWRLW</sequence>
<gene>
    <name evidence="2" type="ORF">GA0061102_1003247</name>
</gene>
<dbReference type="SUPFAM" id="SSF55729">
    <property type="entry name" value="Acyl-CoA N-acyltransferases (Nat)"/>
    <property type="match status" value="1"/>
</dbReference>
<feature type="domain" description="N-acetyltransferase" evidence="1">
    <location>
        <begin position="10"/>
        <end position="148"/>
    </location>
</feature>
<evidence type="ECO:0000259" key="1">
    <source>
        <dbReference type="PROSITE" id="PS51186"/>
    </source>
</evidence>
<name>A0A1C3UGX6_9HYPH</name>
<dbReference type="EMBL" id="FMAH01000003">
    <property type="protein sequence ID" value="SCB14665.1"/>
    <property type="molecule type" value="Genomic_DNA"/>
</dbReference>
<protein>
    <submittedName>
        <fullName evidence="2">Ribosomal protein S18 acetylase RimI</fullName>
    </submittedName>
</protein>
<dbReference type="GO" id="GO:0016747">
    <property type="term" value="F:acyltransferase activity, transferring groups other than amino-acyl groups"/>
    <property type="evidence" value="ECO:0007669"/>
    <property type="project" value="InterPro"/>
</dbReference>
<dbReference type="Pfam" id="PF00583">
    <property type="entry name" value="Acetyltransf_1"/>
    <property type="match status" value="1"/>
</dbReference>
<dbReference type="GO" id="GO:0005840">
    <property type="term" value="C:ribosome"/>
    <property type="evidence" value="ECO:0007669"/>
    <property type="project" value="UniProtKB-KW"/>
</dbReference>
<dbReference type="CDD" id="cd04301">
    <property type="entry name" value="NAT_SF"/>
    <property type="match status" value="1"/>
</dbReference>
<dbReference type="AlphaFoldDB" id="A0A1C3UGX6"/>
<dbReference type="PROSITE" id="PS51186">
    <property type="entry name" value="GNAT"/>
    <property type="match status" value="1"/>
</dbReference>
<dbReference type="Proteomes" id="UP000199435">
    <property type="component" value="Unassembled WGS sequence"/>
</dbReference>
<reference evidence="3" key="1">
    <citation type="submission" date="2016-08" db="EMBL/GenBank/DDBJ databases">
        <authorList>
            <person name="Varghese N."/>
            <person name="Submissions Spin"/>
        </authorList>
    </citation>
    <scope>NUCLEOTIDE SEQUENCE [LARGE SCALE GENOMIC DNA]</scope>
    <source>
        <strain evidence="3">HAMBI 2971</strain>
    </source>
</reference>
<proteinExistence type="predicted"/>
<dbReference type="InterPro" id="IPR016181">
    <property type="entry name" value="Acyl_CoA_acyltransferase"/>
</dbReference>
<evidence type="ECO:0000313" key="3">
    <source>
        <dbReference type="Proteomes" id="UP000199435"/>
    </source>
</evidence>